<dbReference type="Proteomes" id="UP000217265">
    <property type="component" value="Chromosome"/>
</dbReference>
<proteinExistence type="predicted"/>
<evidence type="ECO:0000256" key="2">
    <source>
        <dbReference type="SAM" id="Phobius"/>
    </source>
</evidence>
<gene>
    <name evidence="4" type="ORF">CMV30_03210</name>
</gene>
<keyword evidence="2" id="KW-0812">Transmembrane</keyword>
<organism evidence="4 5">
    <name type="scientific">Nibricoccus aquaticus</name>
    <dbReference type="NCBI Taxonomy" id="2576891"/>
    <lineage>
        <taxon>Bacteria</taxon>
        <taxon>Pseudomonadati</taxon>
        <taxon>Verrucomicrobiota</taxon>
        <taxon>Opitutia</taxon>
        <taxon>Opitutales</taxon>
        <taxon>Opitutaceae</taxon>
        <taxon>Nibricoccus</taxon>
    </lineage>
</organism>
<sequence length="299" mass="31664">MSVGRAETRAEGFFVMRLIVFLALWLVPLIGFSADVRVVGSDLLGADFGTVLEVFSKRENLRLTTAFAGSRAGLDELKAGKADVALVAFAPDEKKPEGSFVALPLAYRIAVVVVPEHIELTQISFKALDGAFGVGGAAGFSLWRDLGAGGAAAPLTVTTHVLAGKGDELSVDLFARTALRVPKLKSSVLRYHDFATLKARLSAEEGGLAVLPYVPPVGGGLRALLVARGEGEPAFGPSAENIHTGDYPLRLPVYVVYRSESAARLRSLLTFLWSDEVAGSLAKNPALMPVPLSGRPQVR</sequence>
<dbReference type="Pfam" id="PF12849">
    <property type="entry name" value="PBP_like_2"/>
    <property type="match status" value="1"/>
</dbReference>
<evidence type="ECO:0000259" key="3">
    <source>
        <dbReference type="Pfam" id="PF12849"/>
    </source>
</evidence>
<dbReference type="PANTHER" id="PTHR30570:SF1">
    <property type="entry name" value="PHOSPHATE-BINDING PROTEIN PSTS"/>
    <property type="match status" value="1"/>
</dbReference>
<protein>
    <recommendedName>
        <fullName evidence="3">PBP domain-containing protein</fullName>
    </recommendedName>
</protein>
<keyword evidence="2" id="KW-0472">Membrane</keyword>
<dbReference type="AlphaFoldDB" id="A0A290QCJ0"/>
<evidence type="ECO:0000313" key="4">
    <source>
        <dbReference type="EMBL" id="ATC63048.1"/>
    </source>
</evidence>
<keyword evidence="1" id="KW-0732">Signal</keyword>
<feature type="transmembrane region" description="Helical" evidence="2">
    <location>
        <begin position="12"/>
        <end position="34"/>
    </location>
</feature>
<feature type="domain" description="PBP" evidence="3">
    <location>
        <begin position="36"/>
        <end position="276"/>
    </location>
</feature>
<name>A0A290QCJ0_9BACT</name>
<dbReference type="Gene3D" id="3.40.190.10">
    <property type="entry name" value="Periplasmic binding protein-like II"/>
    <property type="match status" value="2"/>
</dbReference>
<evidence type="ECO:0000256" key="1">
    <source>
        <dbReference type="ARBA" id="ARBA00022729"/>
    </source>
</evidence>
<accession>A0A290QCJ0</accession>
<dbReference type="KEGG" id="vbh:CMV30_03210"/>
<dbReference type="EMBL" id="CP023344">
    <property type="protein sequence ID" value="ATC63048.1"/>
    <property type="molecule type" value="Genomic_DNA"/>
</dbReference>
<reference evidence="4 5" key="1">
    <citation type="submission" date="2017-09" db="EMBL/GenBank/DDBJ databases">
        <title>Complete genome sequence of Verrucomicrobial strain HZ-65, isolated from freshwater.</title>
        <authorList>
            <person name="Choi A."/>
        </authorList>
    </citation>
    <scope>NUCLEOTIDE SEQUENCE [LARGE SCALE GENOMIC DNA]</scope>
    <source>
        <strain evidence="4 5">HZ-65</strain>
    </source>
</reference>
<dbReference type="InterPro" id="IPR024370">
    <property type="entry name" value="PBP_domain"/>
</dbReference>
<dbReference type="SUPFAM" id="SSF53850">
    <property type="entry name" value="Periplasmic binding protein-like II"/>
    <property type="match status" value="1"/>
</dbReference>
<dbReference type="InterPro" id="IPR050811">
    <property type="entry name" value="Phosphate_ABC_transporter"/>
</dbReference>
<evidence type="ECO:0000313" key="5">
    <source>
        <dbReference type="Proteomes" id="UP000217265"/>
    </source>
</evidence>
<dbReference type="PANTHER" id="PTHR30570">
    <property type="entry name" value="PERIPLASMIC PHOSPHATE BINDING COMPONENT OF PHOSPHATE ABC TRANSPORTER"/>
    <property type="match status" value="1"/>
</dbReference>
<keyword evidence="2" id="KW-1133">Transmembrane helix</keyword>
<keyword evidence="5" id="KW-1185">Reference proteome</keyword>